<dbReference type="PANTHER" id="PTHR30473:SF1">
    <property type="entry name" value="PHOH-LIKE PROTEIN"/>
    <property type="match status" value="1"/>
</dbReference>
<keyword evidence="5" id="KW-0067">ATP-binding</keyword>
<dbReference type="Gene3D" id="3.40.50.300">
    <property type="entry name" value="P-loop containing nucleotide triphosphate hydrolases"/>
    <property type="match status" value="1"/>
</dbReference>
<dbReference type="eggNOG" id="COG1702">
    <property type="taxonomic scope" value="Bacteria"/>
</dbReference>
<evidence type="ECO:0000256" key="3">
    <source>
        <dbReference type="ARBA" id="ARBA00022490"/>
    </source>
</evidence>
<dbReference type="SUPFAM" id="SSF52540">
    <property type="entry name" value="P-loop containing nucleoside triphosphate hydrolases"/>
    <property type="match status" value="1"/>
</dbReference>
<dbReference type="GO" id="GO:0016787">
    <property type="term" value="F:hydrolase activity"/>
    <property type="evidence" value="ECO:0007669"/>
    <property type="project" value="UniProtKB-KW"/>
</dbReference>
<dbReference type="PANTHER" id="PTHR30473">
    <property type="entry name" value="PROTEIN PHOH"/>
    <property type="match status" value="1"/>
</dbReference>
<dbReference type="AlphaFoldDB" id="Q1LR88"/>
<dbReference type="GO" id="GO:0005829">
    <property type="term" value="C:cytosol"/>
    <property type="evidence" value="ECO:0007669"/>
    <property type="project" value="TreeGrafter"/>
</dbReference>
<dbReference type="FunFam" id="3.40.50.300:FF:000013">
    <property type="entry name" value="PhoH family ATPase"/>
    <property type="match status" value="1"/>
</dbReference>
<evidence type="ECO:0000256" key="2">
    <source>
        <dbReference type="ARBA" id="ARBA00010393"/>
    </source>
</evidence>
<organism evidence="8 9">
    <name type="scientific">Cupriavidus metallidurans (strain ATCC 43123 / DSM 2839 / NBRC 102507 / CH34)</name>
    <name type="common">Ralstonia metallidurans</name>
    <dbReference type="NCBI Taxonomy" id="266264"/>
    <lineage>
        <taxon>Bacteria</taxon>
        <taxon>Pseudomonadati</taxon>
        <taxon>Pseudomonadota</taxon>
        <taxon>Betaproteobacteria</taxon>
        <taxon>Burkholderiales</taxon>
        <taxon>Burkholderiaceae</taxon>
        <taxon>Cupriavidus</taxon>
    </lineage>
</organism>
<dbReference type="InterPro" id="IPR051451">
    <property type="entry name" value="PhoH2-like"/>
</dbReference>
<comment type="similarity">
    <text evidence="2">Belongs to the PhoH family.</text>
</comment>
<evidence type="ECO:0000256" key="4">
    <source>
        <dbReference type="ARBA" id="ARBA00022741"/>
    </source>
</evidence>
<evidence type="ECO:0000313" key="8">
    <source>
        <dbReference type="EMBL" id="ABF07338.1"/>
    </source>
</evidence>
<keyword evidence="3" id="KW-0963">Cytoplasm</keyword>
<reference evidence="9" key="1">
    <citation type="journal article" date="2010" name="PLoS ONE">
        <title>The complete genome sequence of Cupriavidus metallidurans strain CH34, a master survivalist in harsh and anthropogenic environments.</title>
        <authorList>
            <person name="Janssen P.J."/>
            <person name="Van Houdt R."/>
            <person name="Moors H."/>
            <person name="Monsieurs P."/>
            <person name="Morin N."/>
            <person name="Michaux A."/>
            <person name="Benotmane M.A."/>
            <person name="Leys N."/>
            <person name="Vallaeys T."/>
            <person name="Lapidus A."/>
            <person name="Monchy S."/>
            <person name="Medigue C."/>
            <person name="Taghavi S."/>
            <person name="McCorkle S."/>
            <person name="Dunn J."/>
            <person name="van der Lelie D."/>
            <person name="Mergeay M."/>
        </authorList>
    </citation>
    <scope>NUCLEOTIDE SEQUENCE [LARGE SCALE GENOMIC DNA]</scope>
    <source>
        <strain evidence="9">ATCC 43123 / DSM 2839 / NBRC 102507 / CH34</strain>
    </source>
</reference>
<proteinExistence type="inferred from homology"/>
<keyword evidence="8" id="KW-0378">Hydrolase</keyword>
<name>Q1LR88_CUPMC</name>
<protein>
    <recommendedName>
        <fullName evidence="6">PhoH-like protein</fullName>
    </recommendedName>
</protein>
<dbReference type="HOGENOM" id="CLU_051654_0_0_4"/>
<comment type="subcellular location">
    <subcellularLocation>
        <location evidence="1">Cytoplasm</location>
    </subcellularLocation>
</comment>
<dbReference type="KEGG" id="rme:Rmet_0452"/>
<dbReference type="Proteomes" id="UP000002429">
    <property type="component" value="Chromosome"/>
</dbReference>
<gene>
    <name evidence="8" type="primary">phoL</name>
    <name evidence="8" type="ordered locus">Rmet_0452</name>
</gene>
<dbReference type="EMBL" id="CP000352">
    <property type="protein sequence ID" value="ABF07338.1"/>
    <property type="molecule type" value="Genomic_DNA"/>
</dbReference>
<feature type="domain" description="PhoH-like protein" evidence="7">
    <location>
        <begin position="120"/>
        <end position="322"/>
    </location>
</feature>
<evidence type="ECO:0000313" key="9">
    <source>
        <dbReference type="Proteomes" id="UP000002429"/>
    </source>
</evidence>
<keyword evidence="9" id="KW-1185">Reference proteome</keyword>
<dbReference type="InterPro" id="IPR027417">
    <property type="entry name" value="P-loop_NTPase"/>
</dbReference>
<evidence type="ECO:0000256" key="6">
    <source>
        <dbReference type="ARBA" id="ARBA00039970"/>
    </source>
</evidence>
<evidence type="ECO:0000256" key="5">
    <source>
        <dbReference type="ARBA" id="ARBA00022840"/>
    </source>
</evidence>
<dbReference type="InterPro" id="IPR003714">
    <property type="entry name" value="PhoH"/>
</dbReference>
<accession>Q1LR88</accession>
<evidence type="ECO:0000259" key="7">
    <source>
        <dbReference type="Pfam" id="PF02562"/>
    </source>
</evidence>
<sequence>MKIPTAEFVAPRDDNTRLQNLCGPLDENLRQIEQALDVTIQRRGHRMTVRGERAQDATLALERFYNNARVALSIDDVQLGLVESRQVAAHGAYLPSTEGNDGSSIDDESPVLHTRRTGLQGRTAMQRDYLRNILSHDLTLGVGPAGTGKTYLAVACAVDALERDVVKRIVLTRPAVEAGERLGFLPGDLAQKVDPYLRPLYDALYDLLGFDRTQKMFERQMIEIAPLAYMRGRTLNHAFIILDEAQNTTPEQMKMFLTRIGFGSKAVITGDTTQIDLPRGQKSGLVEAQHVLRDVRGVSLTRFTSVDVVRHPLVARIVEAYDEYHAQHKDA</sequence>
<keyword evidence="4" id="KW-0547">Nucleotide-binding</keyword>
<evidence type="ECO:0000256" key="1">
    <source>
        <dbReference type="ARBA" id="ARBA00004496"/>
    </source>
</evidence>
<dbReference type="STRING" id="266264.Rmet_0452"/>
<dbReference type="GO" id="GO:0005524">
    <property type="term" value="F:ATP binding"/>
    <property type="evidence" value="ECO:0007669"/>
    <property type="project" value="UniProtKB-KW"/>
</dbReference>
<dbReference type="RefSeq" id="WP_011515326.1">
    <property type="nucleotide sequence ID" value="NC_007973.1"/>
</dbReference>
<dbReference type="Pfam" id="PF02562">
    <property type="entry name" value="PhoH"/>
    <property type="match status" value="1"/>
</dbReference>